<dbReference type="HOGENOM" id="CLU_1567640_0_0_10"/>
<reference evidence="2 3" key="1">
    <citation type="submission" date="2012-06" db="EMBL/GenBank/DDBJ databases">
        <title>The complete genome of Aequorivita sublithincola DSM 14238.</title>
        <authorList>
            <consortium name="US DOE Joint Genome Institute (JGI-PGF)"/>
            <person name="Lucas S."/>
            <person name="Copeland A."/>
            <person name="Lapidus A."/>
            <person name="Goodwin L."/>
            <person name="Pitluck S."/>
            <person name="Peters L."/>
            <person name="Munk A.C.C."/>
            <person name="Kyrpides N."/>
            <person name="Mavromatis K."/>
            <person name="Pagani I."/>
            <person name="Ivanova N."/>
            <person name="Ovchinnikova G."/>
            <person name="Zeytun A."/>
            <person name="Detter J.C."/>
            <person name="Han C."/>
            <person name="Land M."/>
            <person name="Hauser L."/>
            <person name="Markowitz V."/>
            <person name="Cheng J.-F."/>
            <person name="Hugenholtz P."/>
            <person name="Woyke T."/>
            <person name="Wu D."/>
            <person name="Tindall B."/>
            <person name="Faehnrich R."/>
            <person name="Brambilla E."/>
            <person name="Klenk H.-P."/>
            <person name="Eisen J.A."/>
        </authorList>
    </citation>
    <scope>NUCLEOTIDE SEQUENCE [LARGE SCALE GENOMIC DNA]</scope>
    <source>
        <strain evidence="3">DSM 14238 / LMG 21431 / ACAM 643 / 9-3</strain>
    </source>
</reference>
<organism evidence="2 3">
    <name type="scientific">Aequorivita sublithincola (strain DSM 14238 / LMG 21431 / ACAM 643 / 9-3)</name>
    <dbReference type="NCBI Taxonomy" id="746697"/>
    <lineage>
        <taxon>Bacteria</taxon>
        <taxon>Pseudomonadati</taxon>
        <taxon>Bacteroidota</taxon>
        <taxon>Flavobacteriia</taxon>
        <taxon>Flavobacteriales</taxon>
        <taxon>Flavobacteriaceae</taxon>
        <taxon>Aequorivita</taxon>
    </lineage>
</organism>
<dbReference type="STRING" id="746697.Aeqsu_1314"/>
<evidence type="ECO:0000313" key="2">
    <source>
        <dbReference type="EMBL" id="AFL80807.1"/>
    </source>
</evidence>
<dbReference type="eggNOG" id="ENOG5032VPP">
    <property type="taxonomic scope" value="Bacteria"/>
</dbReference>
<dbReference type="RefSeq" id="WP_014782065.1">
    <property type="nucleotide sequence ID" value="NC_018013.1"/>
</dbReference>
<proteinExistence type="predicted"/>
<feature type="domain" description="DUF6973" evidence="1">
    <location>
        <begin position="19"/>
        <end position="140"/>
    </location>
</feature>
<evidence type="ECO:0000259" key="1">
    <source>
        <dbReference type="Pfam" id="PF22322"/>
    </source>
</evidence>
<dbReference type="AlphaFoldDB" id="I3YUY9"/>
<evidence type="ECO:0000313" key="3">
    <source>
        <dbReference type="Proteomes" id="UP000006049"/>
    </source>
</evidence>
<sequence length="161" mass="19007">MLWRILKNLDYKQLFGLLGLFIRNPMYIVPTIFATKDCMAIAEKEYGSKHHLNNPANAFRHALWVILIIQKCLKWKNNEEKAKAWAKNFTTWHEDFSPNEPLEHAMDLHNNHVGLSFYEEIKDKNEEEIVSFLKQKASEAVQIETVEEVQNFKNDLVYLNE</sequence>
<accession>I3YUY9</accession>
<dbReference type="Pfam" id="PF22322">
    <property type="entry name" value="DUF6973"/>
    <property type="match status" value="1"/>
</dbReference>
<dbReference type="KEGG" id="asl:Aeqsu_1314"/>
<dbReference type="Proteomes" id="UP000006049">
    <property type="component" value="Chromosome"/>
</dbReference>
<dbReference type="OrthoDB" id="1496068at2"/>
<dbReference type="InterPro" id="IPR054246">
    <property type="entry name" value="DUF6973"/>
</dbReference>
<gene>
    <name evidence="2" type="ordered locus">Aeqsu_1314</name>
</gene>
<keyword evidence="3" id="KW-1185">Reference proteome</keyword>
<dbReference type="EMBL" id="CP003280">
    <property type="protein sequence ID" value="AFL80807.1"/>
    <property type="molecule type" value="Genomic_DNA"/>
</dbReference>
<protein>
    <recommendedName>
        <fullName evidence="1">DUF6973 domain-containing protein</fullName>
    </recommendedName>
</protein>
<name>I3YUY9_AEQSU</name>